<dbReference type="Pfam" id="PF08547">
    <property type="entry name" value="CIA30"/>
    <property type="match status" value="1"/>
</dbReference>
<feature type="region of interest" description="Disordered" evidence="1">
    <location>
        <begin position="75"/>
        <end position="126"/>
    </location>
</feature>
<dbReference type="GO" id="GO:0003700">
    <property type="term" value="F:DNA-binding transcription factor activity"/>
    <property type="evidence" value="ECO:0007669"/>
    <property type="project" value="InterPro"/>
</dbReference>
<accession>A0A8H4FGN1</accession>
<feature type="compositionally biased region" description="Low complexity" evidence="1">
    <location>
        <begin position="104"/>
        <end position="115"/>
    </location>
</feature>
<protein>
    <recommendedName>
        <fullName evidence="2">BZIP domain-containing protein</fullName>
    </recommendedName>
</protein>
<evidence type="ECO:0000256" key="1">
    <source>
        <dbReference type="SAM" id="MobiDB-lite"/>
    </source>
</evidence>
<dbReference type="InterPro" id="IPR008979">
    <property type="entry name" value="Galactose-bd-like_sf"/>
</dbReference>
<dbReference type="PANTHER" id="PTHR39607:SF1">
    <property type="entry name" value="B-ZIP TRANSCRIPTION FACTOR (EUROFUNG)"/>
    <property type="match status" value="1"/>
</dbReference>
<sequence>MSMFTMSQHQYTYPAAAPAPRAYSGHGTSSAFSSSANPDEDWTKISDLAERRRIQNRIAQRNYRKKLKRRLEDLERRAGQEGPTVTTEKQTQPKSAKRQSQSSTKTQKTPVPTKTMNQGQFTPPMHTDDELLFAQTYEDGRERSNTPPLFAYSTYPPPEEMLLAPSYTTQPYPMTTAEVYPSYLAAAVPVTLPPMNHFNDAIKRESYSSDDGLSPYVNYGYISGVDMNATGSYDPSNPHFRATAMAPDWKLLYLYGGDSPWDSSLWTDSDDRVRGGKSQSHMHCESPEKARFFGHLDITTLGAAGFASQRTLGTLHLDLRQYDGFVIRILESDSKKYTLTVKDEILPPRDDGRDQSTISWEYDFVCDPGDVKILWSDFKPTYRGKPKPDAKPLDLSNIKRISFMMRR</sequence>
<organism evidence="3 4">
    <name type="scientific">Colletotrichum gloeosporioides</name>
    <name type="common">Anthracnose fungus</name>
    <name type="synonym">Glomerella cingulata</name>
    <dbReference type="NCBI Taxonomy" id="474922"/>
    <lineage>
        <taxon>Eukaryota</taxon>
        <taxon>Fungi</taxon>
        <taxon>Dikarya</taxon>
        <taxon>Ascomycota</taxon>
        <taxon>Pezizomycotina</taxon>
        <taxon>Sordariomycetes</taxon>
        <taxon>Hypocreomycetidae</taxon>
        <taxon>Glomerellales</taxon>
        <taxon>Glomerellaceae</taxon>
        <taxon>Colletotrichum</taxon>
        <taxon>Colletotrichum gloeosporioides species complex</taxon>
    </lineage>
</organism>
<feature type="domain" description="BZIP" evidence="2">
    <location>
        <begin position="51"/>
        <end position="66"/>
    </location>
</feature>
<dbReference type="InterPro" id="IPR052635">
    <property type="entry name" value="Sec_Metab_Biosynth_Reg"/>
</dbReference>
<dbReference type="InterPro" id="IPR004827">
    <property type="entry name" value="bZIP"/>
</dbReference>
<dbReference type="Proteomes" id="UP000613401">
    <property type="component" value="Unassembled WGS sequence"/>
</dbReference>
<feature type="compositionally biased region" description="Polar residues" evidence="1">
    <location>
        <begin position="83"/>
        <end position="103"/>
    </location>
</feature>
<comment type="caution">
    <text evidence="3">The sequence shown here is derived from an EMBL/GenBank/DDBJ whole genome shotgun (WGS) entry which is preliminary data.</text>
</comment>
<gene>
    <name evidence="3" type="ORF">GCG54_00014894</name>
</gene>
<evidence type="ECO:0000259" key="2">
    <source>
        <dbReference type="PROSITE" id="PS00036"/>
    </source>
</evidence>
<keyword evidence="4" id="KW-1185">Reference proteome</keyword>
<proteinExistence type="predicted"/>
<dbReference type="PANTHER" id="PTHR39607">
    <property type="entry name" value="XANTHOCILLIN BIOSYNTHESIS CLUSTER TRANSCRIPTION FACTOR XANC-RELATED"/>
    <property type="match status" value="1"/>
</dbReference>
<dbReference type="SUPFAM" id="SSF57959">
    <property type="entry name" value="Leucine zipper domain"/>
    <property type="match status" value="1"/>
</dbReference>
<dbReference type="InterPro" id="IPR013857">
    <property type="entry name" value="NADH-UbQ_OxRdtase-assoc_prot30"/>
</dbReference>
<dbReference type="CDD" id="cd14688">
    <property type="entry name" value="bZIP_YAP"/>
    <property type="match status" value="1"/>
</dbReference>
<dbReference type="SUPFAM" id="SSF49785">
    <property type="entry name" value="Galactose-binding domain-like"/>
    <property type="match status" value="1"/>
</dbReference>
<dbReference type="PROSITE" id="PS00036">
    <property type="entry name" value="BZIP_BASIC"/>
    <property type="match status" value="1"/>
</dbReference>
<dbReference type="InterPro" id="IPR046347">
    <property type="entry name" value="bZIP_sf"/>
</dbReference>
<dbReference type="RefSeq" id="XP_045260837.1">
    <property type="nucleotide sequence ID" value="XM_045414715.1"/>
</dbReference>
<reference evidence="3" key="2">
    <citation type="submission" date="2020-03" db="EMBL/GenBank/DDBJ databases">
        <authorList>
            <person name="Fu F.-F."/>
            <person name="Chen J."/>
        </authorList>
    </citation>
    <scope>NUCLEOTIDE SEQUENCE</scope>
    <source>
        <strain evidence="3">Lc1</strain>
    </source>
</reference>
<evidence type="ECO:0000313" key="3">
    <source>
        <dbReference type="EMBL" id="KAF3801678.1"/>
    </source>
</evidence>
<dbReference type="GeneID" id="69022002"/>
<reference evidence="3" key="1">
    <citation type="journal article" date="2020" name="Phytopathology">
        <title>Genome sequence and comparative analysis of Colletotrichum gloeosporioides isolated from Liriodendron leaves.</title>
        <authorList>
            <person name="Fu F.F."/>
            <person name="Hao Z."/>
            <person name="Wang P."/>
            <person name="Lu Y."/>
            <person name="Xue L.J."/>
            <person name="Wei G."/>
            <person name="Tian Y."/>
            <person name="Baishi H."/>
            <person name="Xu H."/>
            <person name="Shi J."/>
            <person name="Cheng T."/>
            <person name="Wang G."/>
            <person name="Yi Y."/>
            <person name="Chen J."/>
        </authorList>
    </citation>
    <scope>NUCLEOTIDE SEQUENCE</scope>
    <source>
        <strain evidence="3">Lc1</strain>
    </source>
</reference>
<name>A0A8H4FGN1_COLGL</name>
<dbReference type="AlphaFoldDB" id="A0A8H4FGN1"/>
<evidence type="ECO:0000313" key="4">
    <source>
        <dbReference type="Proteomes" id="UP000613401"/>
    </source>
</evidence>
<dbReference type="EMBL" id="WVTB01000066">
    <property type="protein sequence ID" value="KAF3801678.1"/>
    <property type="molecule type" value="Genomic_DNA"/>
</dbReference>
<feature type="region of interest" description="Disordered" evidence="1">
    <location>
        <begin position="19"/>
        <end position="41"/>
    </location>
</feature>